<dbReference type="AlphaFoldDB" id="A0A8X8Z0S7"/>
<feature type="compositionally biased region" description="Basic and acidic residues" evidence="1">
    <location>
        <begin position="171"/>
        <end position="182"/>
    </location>
</feature>
<feature type="compositionally biased region" description="Basic and acidic residues" evidence="1">
    <location>
        <begin position="449"/>
        <end position="470"/>
    </location>
</feature>
<reference evidence="2" key="1">
    <citation type="submission" date="2018-01" db="EMBL/GenBank/DDBJ databases">
        <authorList>
            <person name="Mao J.F."/>
        </authorList>
    </citation>
    <scope>NUCLEOTIDE SEQUENCE</scope>
    <source>
        <strain evidence="2">Huo1</strain>
        <tissue evidence="2">Leaf</tissue>
    </source>
</reference>
<dbReference type="EMBL" id="PNBA02000021">
    <property type="protein sequence ID" value="KAG6388017.1"/>
    <property type="molecule type" value="Genomic_DNA"/>
</dbReference>
<sequence length="721" mass="78580">MKRGNDGEKIMRPMFPRFHVNDTEKGGPRAPPRNKMALYEQLSIPSQRFRHNVLTRNPSDNTASLVSPPSQGGRNERGMFFARQLQPIHPSQMQYSQHSELSTPLVQVEQRKKIDEDDYVVPVFIQPVPAAYDKYSNDVCPEKFSPSNPPYLHPALKFQKTKGTGMLEHSAGQEEGSKKGENSNESVAGQKKTVSTISHEPGTRLRTDDSGQQELCAETQLYNATQNTDAVGANAAEAAKTNSSDFEEASLLGDDNIICDLSDDTGSHEDESCRPPQTGSLERGDSLSESSILDTESALDITPDDVVGKLGQKHFWKARRAIMKMHSVNGEFYNVGCPVGQSSPALIDVGPPLMYSERMTFCIGMVGAYEIMSFDLRIFLTNIYPIFSQQRVFAVQLFELHRLVKVQKMIAALPNLLVEDSVIFDKPLKPILGKKRPLDSTMNAVSNASEEKGNSDNPSHKNERSAENTPEKPNSSYGPSANSPPSPPAITTNDHSNARTPVFNHPEGHQWLIPVMSPSEGLVYKPYPAPGFPGQGCGGLGPPMPNPATANFLAPIFGVPTPMPQYPFPPFPAYAPHGYFPYGMPMMSAISTLPVSSMEQVNPHSVPGHFSSLESASTMPTQAQGPVPDGLGRRAAEGFEVQGSSSSSPSERQPSTSKVNSSVGGTNILPILPKSSLAKPTPRVRAPRVIKVVPRNGVSASESAARIFRSIQEERMQYDSV</sequence>
<proteinExistence type="predicted"/>
<feature type="compositionally biased region" description="Polar residues" evidence="1">
    <location>
        <begin position="612"/>
        <end position="624"/>
    </location>
</feature>
<dbReference type="Proteomes" id="UP000298416">
    <property type="component" value="Unassembled WGS sequence"/>
</dbReference>
<feature type="compositionally biased region" description="Basic and acidic residues" evidence="1">
    <location>
        <begin position="1"/>
        <end position="11"/>
    </location>
</feature>
<dbReference type="PANTHER" id="PTHR34281:SF2">
    <property type="entry name" value="PROTEIN EARLY FLOWERING 3"/>
    <property type="match status" value="1"/>
</dbReference>
<name>A0A8X8Z0S7_SALSN</name>
<feature type="region of interest" description="Disordered" evidence="1">
    <location>
        <begin position="1"/>
        <end position="34"/>
    </location>
</feature>
<feature type="region of interest" description="Disordered" evidence="1">
    <location>
        <begin position="168"/>
        <end position="211"/>
    </location>
</feature>
<evidence type="ECO:0000313" key="3">
    <source>
        <dbReference type="Proteomes" id="UP000298416"/>
    </source>
</evidence>
<feature type="compositionally biased region" description="Polar residues" evidence="1">
    <location>
        <begin position="183"/>
        <end position="198"/>
    </location>
</feature>
<feature type="compositionally biased region" description="Low complexity" evidence="1">
    <location>
        <begin position="644"/>
        <end position="657"/>
    </location>
</feature>
<evidence type="ECO:0000256" key="1">
    <source>
        <dbReference type="SAM" id="MobiDB-lite"/>
    </source>
</evidence>
<gene>
    <name evidence="2" type="ORF">SASPL_153214</name>
</gene>
<organism evidence="2">
    <name type="scientific">Salvia splendens</name>
    <name type="common">Scarlet sage</name>
    <dbReference type="NCBI Taxonomy" id="180675"/>
    <lineage>
        <taxon>Eukaryota</taxon>
        <taxon>Viridiplantae</taxon>
        <taxon>Streptophyta</taxon>
        <taxon>Embryophyta</taxon>
        <taxon>Tracheophyta</taxon>
        <taxon>Spermatophyta</taxon>
        <taxon>Magnoliopsida</taxon>
        <taxon>eudicotyledons</taxon>
        <taxon>Gunneridae</taxon>
        <taxon>Pentapetalae</taxon>
        <taxon>asterids</taxon>
        <taxon>lamiids</taxon>
        <taxon>Lamiales</taxon>
        <taxon>Lamiaceae</taxon>
        <taxon>Nepetoideae</taxon>
        <taxon>Mentheae</taxon>
        <taxon>Salviinae</taxon>
        <taxon>Salvia</taxon>
        <taxon>Salvia subgen. Calosphace</taxon>
        <taxon>core Calosphace</taxon>
    </lineage>
</organism>
<dbReference type="PANTHER" id="PTHR34281">
    <property type="entry name" value="PROTEIN EARLY FLOWERING 3"/>
    <property type="match status" value="1"/>
</dbReference>
<evidence type="ECO:0000313" key="2">
    <source>
        <dbReference type="EMBL" id="KAG6388017.1"/>
    </source>
</evidence>
<feature type="region of interest" description="Disordered" evidence="1">
    <location>
        <begin position="261"/>
        <end position="292"/>
    </location>
</feature>
<feature type="region of interest" description="Disordered" evidence="1">
    <location>
        <begin position="55"/>
        <end position="74"/>
    </location>
</feature>
<comment type="caution">
    <text evidence="2">The sequence shown here is derived from an EMBL/GenBank/DDBJ whole genome shotgun (WGS) entry which is preliminary data.</text>
</comment>
<feature type="region of interest" description="Disordered" evidence="1">
    <location>
        <begin position="435"/>
        <end position="505"/>
    </location>
</feature>
<dbReference type="GO" id="GO:2000028">
    <property type="term" value="P:regulation of photoperiodism, flowering"/>
    <property type="evidence" value="ECO:0007669"/>
    <property type="project" value="InterPro"/>
</dbReference>
<evidence type="ECO:0008006" key="4">
    <source>
        <dbReference type="Google" id="ProtNLM"/>
    </source>
</evidence>
<protein>
    <recommendedName>
        <fullName evidence="4">Protein EARLY FLOWERING 3</fullName>
    </recommendedName>
</protein>
<feature type="region of interest" description="Disordered" evidence="1">
    <location>
        <begin position="602"/>
        <end position="683"/>
    </location>
</feature>
<feature type="compositionally biased region" description="Polar residues" evidence="1">
    <location>
        <begin position="55"/>
        <end position="73"/>
    </location>
</feature>
<reference evidence="2" key="2">
    <citation type="submission" date="2020-08" db="EMBL/GenBank/DDBJ databases">
        <title>Plant Genome Project.</title>
        <authorList>
            <person name="Zhang R.-G."/>
        </authorList>
    </citation>
    <scope>NUCLEOTIDE SEQUENCE</scope>
    <source>
        <strain evidence="2">Huo1</strain>
        <tissue evidence="2">Leaf</tissue>
    </source>
</reference>
<feature type="compositionally biased region" description="Polar residues" evidence="1">
    <location>
        <begin position="490"/>
        <end position="499"/>
    </location>
</feature>
<accession>A0A8X8Z0S7</accession>
<dbReference type="InterPro" id="IPR039319">
    <property type="entry name" value="ELF3-like"/>
</dbReference>
<keyword evidence="3" id="KW-1185">Reference proteome</keyword>